<dbReference type="GO" id="GO:0043546">
    <property type="term" value="F:molybdopterin cofactor binding"/>
    <property type="evidence" value="ECO:0007669"/>
    <property type="project" value="InterPro"/>
</dbReference>
<dbReference type="Gene3D" id="3.40.50.740">
    <property type="match status" value="1"/>
</dbReference>
<dbReference type="InterPro" id="IPR050123">
    <property type="entry name" value="Prok_molybdopt-oxidoreductase"/>
</dbReference>
<evidence type="ECO:0000313" key="8">
    <source>
        <dbReference type="Proteomes" id="UP000554837"/>
    </source>
</evidence>
<dbReference type="EMBL" id="JACHHO010000001">
    <property type="protein sequence ID" value="MBB5203227.1"/>
    <property type="molecule type" value="Genomic_DNA"/>
</dbReference>
<dbReference type="SUPFAM" id="SSF53706">
    <property type="entry name" value="Formate dehydrogenase/DMSO reductase, domains 1-3"/>
    <property type="match status" value="1"/>
</dbReference>
<dbReference type="GO" id="GO:0016491">
    <property type="term" value="F:oxidoreductase activity"/>
    <property type="evidence" value="ECO:0007669"/>
    <property type="project" value="UniProtKB-KW"/>
</dbReference>
<dbReference type="PANTHER" id="PTHR43105">
    <property type="entry name" value="RESPIRATORY NITRATE REDUCTASE"/>
    <property type="match status" value="1"/>
</dbReference>
<dbReference type="InterPro" id="IPR006963">
    <property type="entry name" value="Mopterin_OxRdtase_4Fe-4S_dom"/>
</dbReference>
<dbReference type="AlphaFoldDB" id="A0A840RWZ2"/>
<dbReference type="Gene3D" id="3.40.228.10">
    <property type="entry name" value="Dimethylsulfoxide Reductase, domain 2"/>
    <property type="match status" value="1"/>
</dbReference>
<dbReference type="GO" id="GO:0016020">
    <property type="term" value="C:membrane"/>
    <property type="evidence" value="ECO:0007669"/>
    <property type="project" value="TreeGrafter"/>
</dbReference>
<evidence type="ECO:0000259" key="6">
    <source>
        <dbReference type="PROSITE" id="PS51669"/>
    </source>
</evidence>
<reference evidence="7 8" key="1">
    <citation type="submission" date="2020-08" db="EMBL/GenBank/DDBJ databases">
        <title>Genomic Encyclopedia of Type Strains, Phase IV (KMG-IV): sequencing the most valuable type-strain genomes for metagenomic binning, comparative biology and taxonomic classification.</title>
        <authorList>
            <person name="Goeker M."/>
        </authorList>
    </citation>
    <scope>NUCLEOTIDE SEQUENCE [LARGE SCALE GENOMIC DNA]</scope>
    <source>
        <strain evidence="7 8">DSM 23958</strain>
    </source>
</reference>
<evidence type="ECO:0000256" key="1">
    <source>
        <dbReference type="ARBA" id="ARBA00022485"/>
    </source>
</evidence>
<keyword evidence="8" id="KW-1185">Reference proteome</keyword>
<proteinExistence type="predicted"/>
<dbReference type="Gene3D" id="2.20.25.90">
    <property type="entry name" value="ADC-like domains"/>
    <property type="match status" value="1"/>
</dbReference>
<sequence>MTAGSYRICPLCEASCGLRIELHDGRVQRIRGEPDDPFSRGYLCPKALALKDLHDDPDRLRQPLVKRQGRLVPVSWNEAYAEIEVRLLPILREHGPDAVATVLGNPVVHRMGLLAYFPRLARALGTRNLFSASTLDQMPKQLSSALMFGHWFSVAVPDIDRSDFLLILGGNPLASNGSMWTVPDVRERLRALRQRGGRLVVVDPRHSETAAIADQHLAIRPGTDVFLLAALCATLFEEGRVQPGRLDEHLNGLEALRDFVQPYAPEQVAARCGLDAGAIRQLARDLAAAPRAAVYGRIGTHTTRFGTVNAWLVDALNVLTGNLDREGGAMFPKAPAFAANTLPGPAKGVRLGRRHSRVSGALEVNGELPITCLREEIQTPGPGQVRALISVAANPALSCPGGAALDAALGELDFMLSLDIYVNETTRHADVILPGRSALEVAHYDIAFSQLSIRNHARWSEALLPSEQPDDWEQLLLLSALVQGRDWRAPLAELDDAMLDEELARHLPEELRAPVRAALGDRPGPQRLVDLGLRLGPYGDAFGRRPEGLNLAQVRAAPAGLDLGPLQPRIPELLRTASGRIELAPAECLAERQALAAALDEPRPEWTLIGRRDLRSNNSWMHNLPLLAKGSERCTLQMHPDDARRLGLAEADCAWIEGAGDPLRVPVELSTTLRPGLVCLPHGWGHAGTPLRVAAQRPGVNFNALLSDRERDPLSGNAVLSGITVRIRPA</sequence>
<dbReference type="RefSeq" id="WP_138857704.1">
    <property type="nucleotide sequence ID" value="NZ_CP040709.1"/>
</dbReference>
<keyword evidence="3" id="KW-0560">Oxidoreductase</keyword>
<dbReference type="Gene3D" id="2.40.40.20">
    <property type="match status" value="1"/>
</dbReference>
<dbReference type="InterPro" id="IPR009010">
    <property type="entry name" value="Asp_de-COase-like_dom_sf"/>
</dbReference>
<dbReference type="OrthoDB" id="9815647at2"/>
<feature type="domain" description="4Fe-4S Mo/W bis-MGD-type" evidence="6">
    <location>
        <begin position="2"/>
        <end position="58"/>
    </location>
</feature>
<protein>
    <submittedName>
        <fullName evidence="7">Anaerobic selenocysteine-containing dehydrogenase</fullName>
    </submittedName>
</protein>
<evidence type="ECO:0000256" key="5">
    <source>
        <dbReference type="ARBA" id="ARBA00023014"/>
    </source>
</evidence>
<dbReference type="InterPro" id="IPR006657">
    <property type="entry name" value="MoPterin_dinucl-bd_dom"/>
</dbReference>
<dbReference type="SMART" id="SM00926">
    <property type="entry name" value="Molybdop_Fe4S4"/>
    <property type="match status" value="1"/>
</dbReference>
<dbReference type="InterPro" id="IPR006656">
    <property type="entry name" value="Mopterin_OxRdtase"/>
</dbReference>
<keyword evidence="5" id="KW-0411">Iron-sulfur</keyword>
<keyword evidence="1" id="KW-0004">4Fe-4S</keyword>
<dbReference type="GO" id="GO:0045333">
    <property type="term" value="P:cellular respiration"/>
    <property type="evidence" value="ECO:0007669"/>
    <property type="project" value="UniProtKB-ARBA"/>
</dbReference>
<dbReference type="GO" id="GO:0046872">
    <property type="term" value="F:metal ion binding"/>
    <property type="evidence" value="ECO:0007669"/>
    <property type="project" value="UniProtKB-KW"/>
</dbReference>
<evidence type="ECO:0000256" key="3">
    <source>
        <dbReference type="ARBA" id="ARBA00023002"/>
    </source>
</evidence>
<evidence type="ECO:0000256" key="4">
    <source>
        <dbReference type="ARBA" id="ARBA00023004"/>
    </source>
</evidence>
<comment type="caution">
    <text evidence="7">The sequence shown here is derived from an EMBL/GenBank/DDBJ whole genome shotgun (WGS) entry which is preliminary data.</text>
</comment>
<name>A0A840RWZ2_9BURK</name>
<dbReference type="PANTHER" id="PTHR43105:SF9">
    <property type="entry name" value="NADPH-FE(3+) OXIDOREDUCTASE SUBUNIT ALPHA"/>
    <property type="match status" value="1"/>
</dbReference>
<dbReference type="Pfam" id="PF00384">
    <property type="entry name" value="Molybdopterin"/>
    <property type="match status" value="1"/>
</dbReference>
<gene>
    <name evidence="7" type="ORF">HNQ51_000520</name>
</gene>
<dbReference type="SUPFAM" id="SSF50692">
    <property type="entry name" value="ADC-like"/>
    <property type="match status" value="1"/>
</dbReference>
<organism evidence="7 8">
    <name type="scientific">Inhella inkyongensis</name>
    <dbReference type="NCBI Taxonomy" id="392593"/>
    <lineage>
        <taxon>Bacteria</taxon>
        <taxon>Pseudomonadati</taxon>
        <taxon>Pseudomonadota</taxon>
        <taxon>Betaproteobacteria</taxon>
        <taxon>Burkholderiales</taxon>
        <taxon>Sphaerotilaceae</taxon>
        <taxon>Inhella</taxon>
    </lineage>
</organism>
<dbReference type="Proteomes" id="UP000554837">
    <property type="component" value="Unassembled WGS sequence"/>
</dbReference>
<dbReference type="Pfam" id="PF01568">
    <property type="entry name" value="Molydop_binding"/>
    <property type="match status" value="1"/>
</dbReference>
<keyword evidence="4" id="KW-0408">Iron</keyword>
<dbReference type="GO" id="GO:0051539">
    <property type="term" value="F:4 iron, 4 sulfur cluster binding"/>
    <property type="evidence" value="ECO:0007669"/>
    <property type="project" value="UniProtKB-KW"/>
</dbReference>
<dbReference type="Pfam" id="PF04879">
    <property type="entry name" value="Molybdop_Fe4S4"/>
    <property type="match status" value="1"/>
</dbReference>
<dbReference type="PROSITE" id="PS51669">
    <property type="entry name" value="4FE4S_MOW_BIS_MGD"/>
    <property type="match status" value="1"/>
</dbReference>
<keyword evidence="2" id="KW-0479">Metal-binding</keyword>
<evidence type="ECO:0000313" key="7">
    <source>
        <dbReference type="EMBL" id="MBB5203227.1"/>
    </source>
</evidence>
<evidence type="ECO:0000256" key="2">
    <source>
        <dbReference type="ARBA" id="ARBA00022723"/>
    </source>
</evidence>
<accession>A0A840RWZ2</accession>
<dbReference type="GO" id="GO:1990204">
    <property type="term" value="C:oxidoreductase complex"/>
    <property type="evidence" value="ECO:0007669"/>
    <property type="project" value="UniProtKB-ARBA"/>
</dbReference>